<dbReference type="AlphaFoldDB" id="A0AA35SR68"/>
<organism evidence="1 2">
    <name type="scientific">Geodia barretti</name>
    <name type="common">Barrett's horny sponge</name>
    <dbReference type="NCBI Taxonomy" id="519541"/>
    <lineage>
        <taxon>Eukaryota</taxon>
        <taxon>Metazoa</taxon>
        <taxon>Porifera</taxon>
        <taxon>Demospongiae</taxon>
        <taxon>Heteroscleromorpha</taxon>
        <taxon>Tetractinellida</taxon>
        <taxon>Astrophorina</taxon>
        <taxon>Geodiidae</taxon>
        <taxon>Geodia</taxon>
    </lineage>
</organism>
<reference evidence="1" key="1">
    <citation type="submission" date="2023-03" db="EMBL/GenBank/DDBJ databases">
        <authorList>
            <person name="Steffen K."/>
            <person name="Cardenas P."/>
        </authorList>
    </citation>
    <scope>NUCLEOTIDE SEQUENCE</scope>
</reference>
<evidence type="ECO:0000313" key="1">
    <source>
        <dbReference type="EMBL" id="CAI8033752.1"/>
    </source>
</evidence>
<keyword evidence="2" id="KW-1185">Reference proteome</keyword>
<sequence>MRYTPTTPSRTPIVRNTRLHTTPMTMAVVLQTSSSSATIIRLSILLPPHIEEWYHSRGH</sequence>
<comment type="caution">
    <text evidence="1">The sequence shown here is derived from an EMBL/GenBank/DDBJ whole genome shotgun (WGS) entry which is preliminary data.</text>
</comment>
<dbReference type="Proteomes" id="UP001174909">
    <property type="component" value="Unassembled WGS sequence"/>
</dbReference>
<evidence type="ECO:0000313" key="2">
    <source>
        <dbReference type="Proteomes" id="UP001174909"/>
    </source>
</evidence>
<dbReference type="EMBL" id="CASHTH010002690">
    <property type="protein sequence ID" value="CAI8033752.1"/>
    <property type="molecule type" value="Genomic_DNA"/>
</dbReference>
<proteinExistence type="predicted"/>
<protein>
    <submittedName>
        <fullName evidence="1">Uncharacterized protein</fullName>
    </submittedName>
</protein>
<name>A0AA35SR68_GEOBA</name>
<accession>A0AA35SR68</accession>
<gene>
    <name evidence="1" type="ORF">GBAR_LOCUS19045</name>
</gene>